<dbReference type="EC" id="6.1.1.17" evidence="7"/>
<keyword evidence="2 7" id="KW-0436">Ligase</keyword>
<dbReference type="PANTHER" id="PTHR43311:SF2">
    <property type="entry name" value="GLUTAMATE--TRNA LIGASE, MITOCHONDRIAL-RELATED"/>
    <property type="match status" value="1"/>
</dbReference>
<dbReference type="InterPro" id="IPR001412">
    <property type="entry name" value="aa-tRNA-synth_I_CS"/>
</dbReference>
<comment type="similarity">
    <text evidence="1 7">Belongs to the class-I aminoacyl-tRNA synthetase family. Glutamate--tRNA ligase type 1 subfamily.</text>
</comment>
<keyword evidence="11" id="KW-1185">Reference proteome</keyword>
<keyword evidence="4 7" id="KW-0067">ATP-binding</keyword>
<evidence type="ECO:0000256" key="3">
    <source>
        <dbReference type="ARBA" id="ARBA00022741"/>
    </source>
</evidence>
<dbReference type="RefSeq" id="WP_344726974.1">
    <property type="nucleotide sequence ID" value="NZ_BAABBI010000001.1"/>
</dbReference>
<evidence type="ECO:0000313" key="11">
    <source>
        <dbReference type="Proteomes" id="UP001501456"/>
    </source>
</evidence>
<comment type="function">
    <text evidence="7">Catalyzes the attachment of glutamate to tRNA(Glu) in a two-step reaction: glutamate is first activated by ATP to form Glu-AMP and then transferred to the acceptor end of tRNA(Glu).</text>
</comment>
<evidence type="ECO:0000259" key="8">
    <source>
        <dbReference type="Pfam" id="PF00749"/>
    </source>
</evidence>
<evidence type="ECO:0000256" key="1">
    <source>
        <dbReference type="ARBA" id="ARBA00007894"/>
    </source>
</evidence>
<feature type="short sequence motif" description="'KMSKS' region" evidence="7">
    <location>
        <begin position="260"/>
        <end position="264"/>
    </location>
</feature>
<dbReference type="InterPro" id="IPR049940">
    <property type="entry name" value="GluQ/Sye"/>
</dbReference>
<reference evidence="11" key="1">
    <citation type="journal article" date="2019" name="Int. J. Syst. Evol. Microbiol.">
        <title>The Global Catalogue of Microorganisms (GCM) 10K type strain sequencing project: providing services to taxonomists for standard genome sequencing and annotation.</title>
        <authorList>
            <consortium name="The Broad Institute Genomics Platform"/>
            <consortium name="The Broad Institute Genome Sequencing Center for Infectious Disease"/>
            <person name="Wu L."/>
            <person name="Ma J."/>
        </authorList>
    </citation>
    <scope>NUCLEOTIDE SEQUENCE [LARGE SCALE GENOMIC DNA]</scope>
    <source>
        <strain evidence="11">JCM 17525</strain>
    </source>
</reference>
<dbReference type="HAMAP" id="MF_00022">
    <property type="entry name" value="Glu_tRNA_synth_type1"/>
    <property type="match status" value="1"/>
</dbReference>
<comment type="subcellular location">
    <subcellularLocation>
        <location evidence="7">Cytoplasm</location>
    </subcellularLocation>
</comment>
<feature type="short sequence motif" description="'HIGH' region" evidence="7">
    <location>
        <begin position="11"/>
        <end position="21"/>
    </location>
</feature>
<dbReference type="InterPro" id="IPR000924">
    <property type="entry name" value="Glu/Gln-tRNA-synth"/>
</dbReference>
<evidence type="ECO:0000256" key="7">
    <source>
        <dbReference type="HAMAP-Rule" id="MF_00022"/>
    </source>
</evidence>
<keyword evidence="6 7" id="KW-0030">Aminoacyl-tRNA synthetase</keyword>
<comment type="catalytic activity">
    <reaction evidence="7">
        <text>tRNA(Glu) + L-glutamate + ATP = L-glutamyl-tRNA(Glu) + AMP + diphosphate</text>
        <dbReference type="Rhea" id="RHEA:23540"/>
        <dbReference type="Rhea" id="RHEA-COMP:9663"/>
        <dbReference type="Rhea" id="RHEA-COMP:9680"/>
        <dbReference type="ChEBI" id="CHEBI:29985"/>
        <dbReference type="ChEBI" id="CHEBI:30616"/>
        <dbReference type="ChEBI" id="CHEBI:33019"/>
        <dbReference type="ChEBI" id="CHEBI:78442"/>
        <dbReference type="ChEBI" id="CHEBI:78520"/>
        <dbReference type="ChEBI" id="CHEBI:456215"/>
        <dbReference type="EC" id="6.1.1.17"/>
    </reaction>
</comment>
<dbReference type="SUPFAM" id="SSF48163">
    <property type="entry name" value="An anticodon-binding domain of class I aminoacyl-tRNA synthetases"/>
    <property type="match status" value="1"/>
</dbReference>
<dbReference type="GO" id="GO:0016874">
    <property type="term" value="F:ligase activity"/>
    <property type="evidence" value="ECO:0007669"/>
    <property type="project" value="UniProtKB-KW"/>
</dbReference>
<dbReference type="Proteomes" id="UP001501456">
    <property type="component" value="Unassembled WGS sequence"/>
</dbReference>
<dbReference type="Gene3D" id="1.10.10.350">
    <property type="match status" value="1"/>
</dbReference>
<evidence type="ECO:0000313" key="10">
    <source>
        <dbReference type="EMBL" id="GAA3776863.1"/>
    </source>
</evidence>
<dbReference type="InterPro" id="IPR045462">
    <property type="entry name" value="aa-tRNA-synth_I_cd-bd"/>
</dbReference>
<name>A0ABP7GXY4_9FLAO</name>
<dbReference type="PANTHER" id="PTHR43311">
    <property type="entry name" value="GLUTAMATE--TRNA LIGASE"/>
    <property type="match status" value="1"/>
</dbReference>
<dbReference type="Pfam" id="PF19269">
    <property type="entry name" value="Anticodon_2"/>
    <property type="match status" value="1"/>
</dbReference>
<dbReference type="InterPro" id="IPR014729">
    <property type="entry name" value="Rossmann-like_a/b/a_fold"/>
</dbReference>
<dbReference type="NCBIfam" id="TIGR00464">
    <property type="entry name" value="gltX_bact"/>
    <property type="match status" value="1"/>
</dbReference>
<dbReference type="Gene3D" id="3.40.50.620">
    <property type="entry name" value="HUPs"/>
    <property type="match status" value="1"/>
</dbReference>
<organism evidence="10 11">
    <name type="scientific">Corallibacter vietnamensis</name>
    <dbReference type="NCBI Taxonomy" id="904130"/>
    <lineage>
        <taxon>Bacteria</taxon>
        <taxon>Pseudomonadati</taxon>
        <taxon>Bacteroidota</taxon>
        <taxon>Flavobacteriia</taxon>
        <taxon>Flavobacteriales</taxon>
        <taxon>Flavobacteriaceae</taxon>
        <taxon>Corallibacter</taxon>
    </lineage>
</organism>
<dbReference type="InterPro" id="IPR020751">
    <property type="entry name" value="aa-tRNA-synth_I_codon-bd_sub2"/>
</dbReference>
<evidence type="ECO:0000256" key="4">
    <source>
        <dbReference type="ARBA" id="ARBA00022840"/>
    </source>
</evidence>
<dbReference type="EMBL" id="BAABBI010000001">
    <property type="protein sequence ID" value="GAA3776863.1"/>
    <property type="molecule type" value="Genomic_DNA"/>
</dbReference>
<comment type="caution">
    <text evidence="7">Lacks conserved residue(s) required for the propagation of feature annotation.</text>
</comment>
<comment type="subunit">
    <text evidence="7">Monomer.</text>
</comment>
<comment type="caution">
    <text evidence="10">The sequence shown here is derived from an EMBL/GenBank/DDBJ whole genome shotgun (WGS) entry which is preliminary data.</text>
</comment>
<feature type="domain" description="Glutamyl/glutaminyl-tRNA synthetase class Ib catalytic" evidence="8">
    <location>
        <begin position="5"/>
        <end position="346"/>
    </location>
</feature>
<dbReference type="CDD" id="cd00808">
    <property type="entry name" value="GluRS_core"/>
    <property type="match status" value="1"/>
</dbReference>
<evidence type="ECO:0000256" key="2">
    <source>
        <dbReference type="ARBA" id="ARBA00022598"/>
    </source>
</evidence>
<dbReference type="InterPro" id="IPR004527">
    <property type="entry name" value="Glu-tRNA-ligase_bac/mito"/>
</dbReference>
<keyword evidence="7" id="KW-0963">Cytoplasm</keyword>
<feature type="binding site" evidence="7">
    <location>
        <position position="263"/>
    </location>
    <ligand>
        <name>ATP</name>
        <dbReference type="ChEBI" id="CHEBI:30616"/>
    </ligand>
</feature>
<protein>
    <recommendedName>
        <fullName evidence="7">Glutamate--tRNA ligase</fullName>
        <ecNumber evidence="7">6.1.1.17</ecNumber>
    </recommendedName>
    <alternativeName>
        <fullName evidence="7">Glutamyl-tRNA synthetase</fullName>
        <shortName evidence="7">GluRS</shortName>
    </alternativeName>
</protein>
<sequence>MKKDVRVRFAPSPTGPLHIGGVRTALFNYLFAKKHNGTFVLRIEDTDQNRYVEGAENYIIESLKWCGIPFDEGVGTNEKYGPYRQSERKHLYKQYADQLIASGNAYYAFDTAEELDAHRKNHEAKGKTFIYNWHNRLKLNNSLSLSEADVKAKLDAGEDYVIRFLSPQDETLHLTDIIRGNITIDTNILDDKVLFKADGMPTYHLANIVDDYLMKITHVIRGEEWLPSLALHYQLYKAFGWEAPKFAHLPLILKPTGKGKLSKRDGDKLGFPVFPLAYKDEKTGDISRGYREDGYFPEAVVNFLAFLGWNPGTEQEIFSLDELIQAFDLSRVNKSGARFDPDKIKWFNHHYMQEQNNDILAEQFKLLYPELKDIDVNYIALVINLIKERATFVDDFWNLGHFFFETPSDLDEKSVKKAWKEGSAELMTELTGIISNIEDFTVDTIQTTVKGWITSKEIGFGKVMMPLRLALVGALQGPDVFDIMYLIGKDESLRRIENTINTL</sequence>
<feature type="domain" description="Aminoacyl-tRNA synthetase class I anticodon-binding" evidence="9">
    <location>
        <begin position="368"/>
        <end position="500"/>
    </location>
</feature>
<dbReference type="Pfam" id="PF00749">
    <property type="entry name" value="tRNA-synt_1c"/>
    <property type="match status" value="1"/>
</dbReference>
<evidence type="ECO:0000259" key="9">
    <source>
        <dbReference type="Pfam" id="PF19269"/>
    </source>
</evidence>
<dbReference type="InterPro" id="IPR020058">
    <property type="entry name" value="Glu/Gln-tRNA-synth_Ib_cat-dom"/>
</dbReference>
<proteinExistence type="inferred from homology"/>
<dbReference type="InterPro" id="IPR033910">
    <property type="entry name" value="GluRS_core"/>
</dbReference>
<gene>
    <name evidence="7 10" type="primary">gltX</name>
    <name evidence="10" type="ORF">GCM10022271_06300</name>
</gene>
<evidence type="ECO:0000256" key="5">
    <source>
        <dbReference type="ARBA" id="ARBA00022917"/>
    </source>
</evidence>
<evidence type="ECO:0000256" key="6">
    <source>
        <dbReference type="ARBA" id="ARBA00023146"/>
    </source>
</evidence>
<keyword evidence="5 7" id="KW-0648">Protein biosynthesis</keyword>
<keyword evidence="3 7" id="KW-0547">Nucleotide-binding</keyword>
<dbReference type="InterPro" id="IPR008925">
    <property type="entry name" value="aa_tRNA-synth_I_cd-bd_sf"/>
</dbReference>
<accession>A0ABP7GXY4</accession>
<dbReference type="PRINTS" id="PR00987">
    <property type="entry name" value="TRNASYNTHGLU"/>
</dbReference>
<dbReference type="SUPFAM" id="SSF52374">
    <property type="entry name" value="Nucleotidylyl transferase"/>
    <property type="match status" value="1"/>
</dbReference>
<dbReference type="PROSITE" id="PS00178">
    <property type="entry name" value="AA_TRNA_LIGASE_I"/>
    <property type="match status" value="1"/>
</dbReference>